<comment type="similarity">
    <text evidence="1 4">Belongs to the aldehyde dehydrogenase family.</text>
</comment>
<sequence>MTATVTPAGLGEARLYVGGGWLDATSGGTMDKIDPRTGQVQGSVQLAGAAEVDKAVAAAKAAFPAWRDLSGAERRKALLRLERIIEEHAAELGEIAAAEGGTAVGLATGGHMVAASWFGYYAGWADKIEGTVVPGIPGGVDYTLAEPYGVVGIIITWNGPMISVAMKVAPALAAGNTVVLKSPELAPFAIQRFAELIEDAGLPPGVLNILPGGPEAGDRLVRHPDVGKISFTGGHGTARKILEAAQPTLKPVALELGGKSANLVFPDADLDATVPFAVGFTVGLMSGQGCALPTRMIVHREIYDEVVRRLREAVEALPVGDPLDPSNVVGPVVSSAACYRILGMIDEARTSGAGRVVTGGERAGGELAEGFYVKPTVLADVDNSSRIAQEEIFGPVLVVLPFDDEEEGIRLANESTYGLAAFVQTKDSARAHRVAARLEAGSVFVNGFVPVMPSAPFGGYKQSGYGREGGRPGLDEFLQTKNVYIATS</sequence>
<dbReference type="PROSITE" id="PS00687">
    <property type="entry name" value="ALDEHYDE_DEHYDR_GLU"/>
    <property type="match status" value="1"/>
</dbReference>
<evidence type="ECO:0000256" key="1">
    <source>
        <dbReference type="ARBA" id="ARBA00009986"/>
    </source>
</evidence>
<reference evidence="6 7" key="1">
    <citation type="submission" date="2019-07" db="EMBL/GenBank/DDBJ databases">
        <title>New species of Amycolatopsis and Streptomyces.</title>
        <authorList>
            <person name="Duangmal K."/>
            <person name="Teo W.F.A."/>
            <person name="Lipun K."/>
        </authorList>
    </citation>
    <scope>NUCLEOTIDE SEQUENCE [LARGE SCALE GENOMIC DNA]</scope>
    <source>
        <strain evidence="6 7">JCM 30562</strain>
    </source>
</reference>
<evidence type="ECO:0000256" key="4">
    <source>
        <dbReference type="RuleBase" id="RU003345"/>
    </source>
</evidence>
<evidence type="ECO:0000259" key="5">
    <source>
        <dbReference type="Pfam" id="PF00171"/>
    </source>
</evidence>
<evidence type="ECO:0000313" key="7">
    <source>
        <dbReference type="Proteomes" id="UP000318578"/>
    </source>
</evidence>
<evidence type="ECO:0000313" key="6">
    <source>
        <dbReference type="EMBL" id="TVT21461.1"/>
    </source>
</evidence>
<proteinExistence type="inferred from homology"/>
<dbReference type="PANTHER" id="PTHR11699">
    <property type="entry name" value="ALDEHYDE DEHYDROGENASE-RELATED"/>
    <property type="match status" value="1"/>
</dbReference>
<dbReference type="EMBL" id="VJZA01000026">
    <property type="protein sequence ID" value="TVT21461.1"/>
    <property type="molecule type" value="Genomic_DNA"/>
</dbReference>
<dbReference type="FunFam" id="3.40.309.10:FF:000012">
    <property type="entry name" value="Betaine aldehyde dehydrogenase"/>
    <property type="match status" value="1"/>
</dbReference>
<dbReference type="InterPro" id="IPR015590">
    <property type="entry name" value="Aldehyde_DH_dom"/>
</dbReference>
<accession>A0A558AB11</accession>
<protein>
    <submittedName>
        <fullName evidence="6">Aldehyde dehydrogenase</fullName>
    </submittedName>
</protein>
<feature type="active site" evidence="3">
    <location>
        <position position="255"/>
    </location>
</feature>
<comment type="caution">
    <text evidence="6">The sequence shown here is derived from an EMBL/GenBank/DDBJ whole genome shotgun (WGS) entry which is preliminary data.</text>
</comment>
<name>A0A558AB11_9PSEU</name>
<dbReference type="SUPFAM" id="SSF53720">
    <property type="entry name" value="ALDH-like"/>
    <property type="match status" value="1"/>
</dbReference>
<feature type="domain" description="Aldehyde dehydrogenase" evidence="5">
    <location>
        <begin position="21"/>
        <end position="483"/>
    </location>
</feature>
<dbReference type="Gene3D" id="3.40.309.10">
    <property type="entry name" value="Aldehyde Dehydrogenase, Chain A, domain 2"/>
    <property type="match status" value="1"/>
</dbReference>
<dbReference type="InterPro" id="IPR016162">
    <property type="entry name" value="Ald_DH_N"/>
</dbReference>
<dbReference type="AlphaFoldDB" id="A0A558AB11"/>
<dbReference type="Proteomes" id="UP000318578">
    <property type="component" value="Unassembled WGS sequence"/>
</dbReference>
<keyword evidence="2 4" id="KW-0560">Oxidoreductase</keyword>
<gene>
    <name evidence="6" type="ORF">FNH06_16910</name>
</gene>
<dbReference type="RefSeq" id="WP_144639435.1">
    <property type="nucleotide sequence ID" value="NZ_BNAX01000008.1"/>
</dbReference>
<dbReference type="OrthoDB" id="6882680at2"/>
<dbReference type="InterPro" id="IPR029510">
    <property type="entry name" value="Ald_DH_CS_GLU"/>
</dbReference>
<dbReference type="InterPro" id="IPR016161">
    <property type="entry name" value="Ald_DH/histidinol_DH"/>
</dbReference>
<dbReference type="FunFam" id="3.40.605.10:FF:000026">
    <property type="entry name" value="Aldehyde dehydrogenase, putative"/>
    <property type="match status" value="1"/>
</dbReference>
<evidence type="ECO:0000256" key="3">
    <source>
        <dbReference type="PROSITE-ProRule" id="PRU10007"/>
    </source>
</evidence>
<keyword evidence="7" id="KW-1185">Reference proteome</keyword>
<evidence type="ECO:0000256" key="2">
    <source>
        <dbReference type="ARBA" id="ARBA00023002"/>
    </source>
</evidence>
<dbReference type="InterPro" id="IPR016163">
    <property type="entry name" value="Ald_DH_C"/>
</dbReference>
<organism evidence="6 7">
    <name type="scientific">Amycolatopsis acidiphila</name>
    <dbReference type="NCBI Taxonomy" id="715473"/>
    <lineage>
        <taxon>Bacteria</taxon>
        <taxon>Bacillati</taxon>
        <taxon>Actinomycetota</taxon>
        <taxon>Actinomycetes</taxon>
        <taxon>Pseudonocardiales</taxon>
        <taxon>Pseudonocardiaceae</taxon>
        <taxon>Amycolatopsis</taxon>
    </lineage>
</organism>
<dbReference type="Gene3D" id="3.40.605.10">
    <property type="entry name" value="Aldehyde Dehydrogenase, Chain A, domain 1"/>
    <property type="match status" value="1"/>
</dbReference>
<dbReference type="FunFam" id="3.40.605.10:FF:000007">
    <property type="entry name" value="NAD/NADP-dependent betaine aldehyde dehydrogenase"/>
    <property type="match status" value="1"/>
</dbReference>
<dbReference type="GO" id="GO:0016620">
    <property type="term" value="F:oxidoreductase activity, acting on the aldehyde or oxo group of donors, NAD or NADP as acceptor"/>
    <property type="evidence" value="ECO:0007669"/>
    <property type="project" value="InterPro"/>
</dbReference>
<dbReference type="Pfam" id="PF00171">
    <property type="entry name" value="Aldedh"/>
    <property type="match status" value="1"/>
</dbReference>